<dbReference type="PANTHER" id="PTHR42715:SF10">
    <property type="entry name" value="BETA-GLUCOSIDASE"/>
    <property type="match status" value="1"/>
</dbReference>
<keyword evidence="2 4" id="KW-0378">Hydrolase</keyword>
<evidence type="ECO:0000313" key="4">
    <source>
        <dbReference type="EMBL" id="MFF4779371.1"/>
    </source>
</evidence>
<dbReference type="SUPFAM" id="SSF52279">
    <property type="entry name" value="Beta-D-glucan exohydrolase, C-terminal domain"/>
    <property type="match status" value="1"/>
</dbReference>
<evidence type="ECO:0000313" key="5">
    <source>
        <dbReference type="Proteomes" id="UP001602119"/>
    </source>
</evidence>
<protein>
    <submittedName>
        <fullName evidence="4">Glycoside hydrolase family 3 C-terminal domain-containing protein</fullName>
    </submittedName>
</protein>
<proteinExistence type="inferred from homology"/>
<evidence type="ECO:0000256" key="1">
    <source>
        <dbReference type="ARBA" id="ARBA00005336"/>
    </source>
</evidence>
<dbReference type="Pfam" id="PF14310">
    <property type="entry name" value="Fn3-like"/>
    <property type="match status" value="1"/>
</dbReference>
<dbReference type="InterPro" id="IPR050288">
    <property type="entry name" value="Cellulose_deg_GH3"/>
</dbReference>
<dbReference type="EMBL" id="JBIAXI010000048">
    <property type="protein sequence ID" value="MFF4779371.1"/>
    <property type="molecule type" value="Genomic_DNA"/>
</dbReference>
<accession>A0ABW6VJ32</accession>
<dbReference type="InterPro" id="IPR002772">
    <property type="entry name" value="Glyco_hydro_3_C"/>
</dbReference>
<feature type="domain" description="Fibronectin type III-like" evidence="3">
    <location>
        <begin position="340"/>
        <end position="409"/>
    </location>
</feature>
<dbReference type="SMART" id="SM01217">
    <property type="entry name" value="Fn3_like"/>
    <property type="match status" value="1"/>
</dbReference>
<keyword evidence="5" id="KW-1185">Reference proteome</keyword>
<dbReference type="PANTHER" id="PTHR42715">
    <property type="entry name" value="BETA-GLUCOSIDASE"/>
    <property type="match status" value="1"/>
</dbReference>
<gene>
    <name evidence="4" type="ORF">ACFY05_41800</name>
</gene>
<comment type="similarity">
    <text evidence="1">Belongs to the glycosyl hydrolase 3 family.</text>
</comment>
<comment type="caution">
    <text evidence="4">The sequence shown here is derived from an EMBL/GenBank/DDBJ whole genome shotgun (WGS) entry which is preliminary data.</text>
</comment>
<dbReference type="InterPro" id="IPR013783">
    <property type="entry name" value="Ig-like_fold"/>
</dbReference>
<dbReference type="RefSeq" id="WP_387348104.1">
    <property type="nucleotide sequence ID" value="NZ_JBIAXI010000048.1"/>
</dbReference>
<dbReference type="InterPro" id="IPR026891">
    <property type="entry name" value="Fn3-like"/>
</dbReference>
<dbReference type="Pfam" id="PF01915">
    <property type="entry name" value="Glyco_hydro_3_C"/>
    <property type="match status" value="1"/>
</dbReference>
<evidence type="ECO:0000259" key="3">
    <source>
        <dbReference type="SMART" id="SM01217"/>
    </source>
</evidence>
<dbReference type="Proteomes" id="UP001602119">
    <property type="component" value="Unassembled WGS sequence"/>
</dbReference>
<sequence>MNDRVGKLLEQMTVEEKAQQLTSMLSQEPRDLYEVYTRPSEAAIKPAGFTSALGLFDQPYVSEDPVTPLSVAREGVEPADRLARQSIVLLHNDELLPLSRQVARIAIVGPQAESLADAVRRLVPHAEVTVVPGFGVTEADPARPVAAVEAARNAEVVVVALGGRGGWFSPDTEGEPGGTANIDLPAVQVELVKAVTATGTPAVGIVRTGRPVALTAVAEDLPALLHTAYGGPQAADALVDVLFGEVNPSGKLPVSLPRHAGRVPTHSGQLRGSGYRRAATVSHKGYLDLPSTPPYCFGHGLSYTTFDYRDLTVAPQRVEPGAAIAISLTVTNTGGRTGTEVVQLYLSDHATGIPRTARELAGFARVSLDPGASARVEFTVELSRLGHLGRDGDLVLEPGPVEVQAGASSDDIRLTGAFEVAGEAARLAGRRSCLSAAAIRHL</sequence>
<evidence type="ECO:0000256" key="2">
    <source>
        <dbReference type="ARBA" id="ARBA00022801"/>
    </source>
</evidence>
<dbReference type="InterPro" id="IPR036881">
    <property type="entry name" value="Glyco_hydro_3_C_sf"/>
</dbReference>
<dbReference type="Gene3D" id="3.40.50.1700">
    <property type="entry name" value="Glycoside hydrolase family 3 C-terminal domain"/>
    <property type="match status" value="1"/>
</dbReference>
<reference evidence="4 5" key="1">
    <citation type="submission" date="2024-10" db="EMBL/GenBank/DDBJ databases">
        <title>The Natural Products Discovery Center: Release of the First 8490 Sequenced Strains for Exploring Actinobacteria Biosynthetic Diversity.</title>
        <authorList>
            <person name="Kalkreuter E."/>
            <person name="Kautsar S.A."/>
            <person name="Yang D."/>
            <person name="Bader C.D."/>
            <person name="Teijaro C.N."/>
            <person name="Fluegel L."/>
            <person name="Davis C.M."/>
            <person name="Simpson J.R."/>
            <person name="Lauterbach L."/>
            <person name="Steele A.D."/>
            <person name="Gui C."/>
            <person name="Meng S."/>
            <person name="Li G."/>
            <person name="Viehrig K."/>
            <person name="Ye F."/>
            <person name="Su P."/>
            <person name="Kiefer A.F."/>
            <person name="Nichols A."/>
            <person name="Cepeda A.J."/>
            <person name="Yan W."/>
            <person name="Fan B."/>
            <person name="Jiang Y."/>
            <person name="Adhikari A."/>
            <person name="Zheng C.-J."/>
            <person name="Schuster L."/>
            <person name="Cowan T.M."/>
            <person name="Smanski M.J."/>
            <person name="Chevrette M.G."/>
            <person name="De Carvalho L.P.S."/>
            <person name="Shen B."/>
        </authorList>
    </citation>
    <scope>NUCLEOTIDE SEQUENCE [LARGE SCALE GENOMIC DNA]</scope>
    <source>
        <strain evidence="4 5">NPDC001281</strain>
    </source>
</reference>
<organism evidence="4 5">
    <name type="scientific">Microtetraspora fusca</name>
    <dbReference type="NCBI Taxonomy" id="1997"/>
    <lineage>
        <taxon>Bacteria</taxon>
        <taxon>Bacillati</taxon>
        <taxon>Actinomycetota</taxon>
        <taxon>Actinomycetes</taxon>
        <taxon>Streptosporangiales</taxon>
        <taxon>Streptosporangiaceae</taxon>
        <taxon>Microtetraspora</taxon>
    </lineage>
</organism>
<dbReference type="GO" id="GO:0016787">
    <property type="term" value="F:hydrolase activity"/>
    <property type="evidence" value="ECO:0007669"/>
    <property type="project" value="UniProtKB-KW"/>
</dbReference>
<dbReference type="Gene3D" id="2.60.40.10">
    <property type="entry name" value="Immunoglobulins"/>
    <property type="match status" value="1"/>
</dbReference>
<name>A0ABW6VJ32_MICFU</name>